<dbReference type="GO" id="GO:0003723">
    <property type="term" value="F:RNA binding"/>
    <property type="evidence" value="ECO:0007669"/>
    <property type="project" value="InterPro"/>
</dbReference>
<dbReference type="NCBIfam" id="TIGR00094">
    <property type="entry name" value="tRNA_TruD_broad"/>
    <property type="match status" value="1"/>
</dbReference>
<dbReference type="PANTHER" id="PTHR13326:SF8">
    <property type="entry name" value="PSEUDOURIDINE SYNTHASE FAMILY PROTEIN"/>
    <property type="match status" value="1"/>
</dbReference>
<protein>
    <recommendedName>
        <fullName evidence="5">TRUD domain-containing protein</fullName>
    </recommendedName>
</protein>
<dbReference type="Gene3D" id="3.30.2350.20">
    <property type="entry name" value="TruD, catalytic domain"/>
    <property type="match status" value="2"/>
</dbReference>
<evidence type="ECO:0000256" key="1">
    <source>
        <dbReference type="ARBA" id="ARBA00007953"/>
    </source>
</evidence>
<dbReference type="STRING" id="4537.A0A0E0JPB0"/>
<feature type="compositionally biased region" description="Basic residues" evidence="4">
    <location>
        <begin position="200"/>
        <end position="210"/>
    </location>
</feature>
<feature type="region of interest" description="Disordered" evidence="4">
    <location>
        <begin position="101"/>
        <end position="127"/>
    </location>
</feature>
<dbReference type="Pfam" id="PF01142">
    <property type="entry name" value="TruD"/>
    <property type="match status" value="1"/>
</dbReference>
<keyword evidence="3" id="KW-0175">Coiled coil</keyword>
<name>A0A0E0JPB0_ORYPU</name>
<organism evidence="6">
    <name type="scientific">Oryza punctata</name>
    <name type="common">Red rice</name>
    <dbReference type="NCBI Taxonomy" id="4537"/>
    <lineage>
        <taxon>Eukaryota</taxon>
        <taxon>Viridiplantae</taxon>
        <taxon>Streptophyta</taxon>
        <taxon>Embryophyta</taxon>
        <taxon>Tracheophyta</taxon>
        <taxon>Spermatophyta</taxon>
        <taxon>Magnoliopsida</taxon>
        <taxon>Liliopsida</taxon>
        <taxon>Poales</taxon>
        <taxon>Poaceae</taxon>
        <taxon>BOP clade</taxon>
        <taxon>Oryzoideae</taxon>
        <taxon>Oryzeae</taxon>
        <taxon>Oryzinae</taxon>
        <taxon>Oryza</taxon>
    </lineage>
</organism>
<dbReference type="GO" id="GO:0005634">
    <property type="term" value="C:nucleus"/>
    <property type="evidence" value="ECO:0007669"/>
    <property type="project" value="TreeGrafter"/>
</dbReference>
<dbReference type="InterPro" id="IPR042214">
    <property type="entry name" value="TruD_catalytic"/>
</dbReference>
<feature type="coiled-coil region" evidence="3">
    <location>
        <begin position="31"/>
        <end position="58"/>
    </location>
</feature>
<dbReference type="Gramene" id="OPUNC01G31670.2">
    <property type="protein sequence ID" value="OPUNC01G31670.2"/>
    <property type="gene ID" value="OPUNC01G31670"/>
</dbReference>
<sequence>MVAFWHDEEVESLTQTIEDLKEEKCRFQGELEGQKSELQSLKVALKQSNKEVAELSKIVAAQKFSCGNQKCVIFVLVMEPALTGVRAGTWELEFGALPNGASISNRSTSASELPFSRTHLHTPPSAARAGEDFAATGASPSPANDAAAATVAAARPGPTIHPAAVGHCLTVRRPNMRGRHFLNPLLSPLAYQKPPSSRLAPRRSASHAHRAVAPPRAARRSPLSEPDVGISRFASALPGFRGALKQRYSDFVVHEVALDGSLVRLTSFDLPDGECVDAKEGGMDEAQALESFRLLCGDADCEALRGFLERISEGGNRDVSPIILSADADKAHRSEVHDFFKRNFESLLTDTVEHSDGIQRCIRVRLKQGRREWRDVDGRVRNRKGTGSSGWRDDRPFDSRGSIIWPDHLGKFIRFHLYKENKDTQEALGKIGKMLGLQEQRINALLQPNSHDFSGSRASDQVTVFKVQASRLVALNRKLSGIKVGDFSYVKEGLALGQLMGNRFTITLRSVVAESEHVINAAVDGLITSGFINYYGLQRFGSGSVPNHQVGAALLRGDKQCHSINKVREHFKEHGDIGTALRNFPRYLITERAIRLKKYPGNYLQALMAIPRTLRLMYVHSYQSYLWNHAASMRVEKYEGDLVYKKESPFEQGAVKVISEDDDQTNSEMSTCCETLPEEIIQSVKIADSEDLSKSLYTFEDVVLPLPGSETLFPGNEVAGIYHVIAKRDGINLRESIHGVKDFSITSMKGGYRRVIQRPIDFEWDLITYTDEKTPLVETDLDVFSKTKPLETLAVKLAFTLPASSYATMAIRELMKTSTSIHRRGLPAVEPKPMGALSRCPSLVGNVCQQKRRAQGMSAQLDPSGYLRNMERENIKGDCGPQPGHRNKGGSKNLNPDRRKKFQELLPVSL</sequence>
<dbReference type="InterPro" id="IPR001656">
    <property type="entry name" value="PsdUridine_synth_TruD"/>
</dbReference>
<evidence type="ECO:0000256" key="3">
    <source>
        <dbReference type="SAM" id="Coils"/>
    </source>
</evidence>
<feature type="compositionally biased region" description="Low complexity" evidence="4">
    <location>
        <begin position="211"/>
        <end position="224"/>
    </location>
</feature>
<dbReference type="InterPro" id="IPR020103">
    <property type="entry name" value="PsdUridine_synth_cat_dom_sf"/>
</dbReference>
<dbReference type="InterPro" id="IPR011760">
    <property type="entry name" value="PsdUridine_synth_TruD_insert"/>
</dbReference>
<evidence type="ECO:0000313" key="7">
    <source>
        <dbReference type="Proteomes" id="UP000026962"/>
    </source>
</evidence>
<dbReference type="GO" id="GO:0009982">
    <property type="term" value="F:pseudouridine synthase activity"/>
    <property type="evidence" value="ECO:0007669"/>
    <property type="project" value="InterPro"/>
</dbReference>
<evidence type="ECO:0000256" key="2">
    <source>
        <dbReference type="ARBA" id="ARBA00023235"/>
    </source>
</evidence>
<dbReference type="HOGENOM" id="CLU_319427_0_0_1"/>
<dbReference type="PROSITE" id="PS50984">
    <property type="entry name" value="TRUD"/>
    <property type="match status" value="1"/>
</dbReference>
<proteinExistence type="inferred from homology"/>
<reference evidence="6" key="1">
    <citation type="submission" date="2015-04" db="UniProtKB">
        <authorList>
            <consortium name="EnsemblPlants"/>
        </authorList>
    </citation>
    <scope>IDENTIFICATION</scope>
</reference>
<dbReference type="eggNOG" id="KOG2339">
    <property type="taxonomic scope" value="Eukaryota"/>
</dbReference>
<dbReference type="OMA" id="CGEADYD"/>
<feature type="domain" description="TRUD" evidence="5">
    <location>
        <begin position="530"/>
        <end position="758"/>
    </location>
</feature>
<comment type="similarity">
    <text evidence="1">Belongs to the pseudouridine synthase TruD family.</text>
</comment>
<dbReference type="EnsemblPlants" id="OPUNC01G31670.2">
    <property type="protein sequence ID" value="OPUNC01G31670.2"/>
    <property type="gene ID" value="OPUNC01G31670"/>
</dbReference>
<keyword evidence="2" id="KW-0413">Isomerase</keyword>
<feature type="compositionally biased region" description="Polar residues" evidence="4">
    <location>
        <begin position="101"/>
        <end position="111"/>
    </location>
</feature>
<dbReference type="AlphaFoldDB" id="A0A0E0JPB0"/>
<feature type="region of interest" description="Disordered" evidence="4">
    <location>
        <begin position="873"/>
        <end position="910"/>
    </location>
</feature>
<evidence type="ECO:0000256" key="4">
    <source>
        <dbReference type="SAM" id="MobiDB-lite"/>
    </source>
</evidence>
<accession>A0A0E0JPB0</accession>
<dbReference type="CDD" id="cd02576">
    <property type="entry name" value="PseudoU_synth_ScPUS7"/>
    <property type="match status" value="1"/>
</dbReference>
<feature type="region of interest" description="Disordered" evidence="4">
    <location>
        <begin position="192"/>
        <end position="225"/>
    </location>
</feature>
<dbReference type="Proteomes" id="UP000026962">
    <property type="component" value="Chromosome 1"/>
</dbReference>
<reference evidence="6" key="2">
    <citation type="submission" date="2018-05" db="EMBL/GenBank/DDBJ databases">
        <title>OpunRS2 (Oryza punctata Reference Sequence Version 2).</title>
        <authorList>
            <person name="Zhang J."/>
            <person name="Kudrna D."/>
            <person name="Lee S."/>
            <person name="Talag J."/>
            <person name="Welchert J."/>
            <person name="Wing R.A."/>
        </authorList>
    </citation>
    <scope>NUCLEOTIDE SEQUENCE [LARGE SCALE GENOMIC DNA]</scope>
</reference>
<dbReference type="GO" id="GO:0001522">
    <property type="term" value="P:pseudouridine synthesis"/>
    <property type="evidence" value="ECO:0007669"/>
    <property type="project" value="InterPro"/>
</dbReference>
<evidence type="ECO:0000313" key="6">
    <source>
        <dbReference type="EnsemblPlants" id="OPUNC01G31670.2"/>
    </source>
</evidence>
<dbReference type="SUPFAM" id="SSF55120">
    <property type="entry name" value="Pseudouridine synthase"/>
    <property type="match status" value="1"/>
</dbReference>
<keyword evidence="7" id="KW-1185">Reference proteome</keyword>
<dbReference type="PANTHER" id="PTHR13326">
    <property type="entry name" value="TRNA PSEUDOURIDINE SYNTHASE D"/>
    <property type="match status" value="1"/>
</dbReference>
<evidence type="ECO:0000259" key="5">
    <source>
        <dbReference type="PROSITE" id="PS50984"/>
    </source>
</evidence>